<dbReference type="EMBL" id="JACIGO010000005">
    <property type="protein sequence ID" value="MBB4292238.1"/>
    <property type="molecule type" value="Genomic_DNA"/>
</dbReference>
<organism evidence="1 2">
    <name type="scientific">Rhizobium leguminosarum</name>
    <dbReference type="NCBI Taxonomy" id="384"/>
    <lineage>
        <taxon>Bacteria</taxon>
        <taxon>Pseudomonadati</taxon>
        <taxon>Pseudomonadota</taxon>
        <taxon>Alphaproteobacteria</taxon>
        <taxon>Hyphomicrobiales</taxon>
        <taxon>Rhizobiaceae</taxon>
        <taxon>Rhizobium/Agrobacterium group</taxon>
        <taxon>Rhizobium</taxon>
    </lineage>
</organism>
<reference evidence="1 2" key="1">
    <citation type="submission" date="2020-08" db="EMBL/GenBank/DDBJ databases">
        <title>Genomic Encyclopedia of Type Strains, Phase IV (KMG-V): Genome sequencing to study the core and pangenomes of soil and plant-associated prokaryotes.</title>
        <authorList>
            <person name="Whitman W."/>
        </authorList>
    </citation>
    <scope>NUCLEOTIDE SEQUENCE [LARGE SCALE GENOMIC DNA]</scope>
    <source>
        <strain evidence="1 2">SEMIA 415</strain>
    </source>
</reference>
<proteinExistence type="predicted"/>
<evidence type="ECO:0000313" key="2">
    <source>
        <dbReference type="Proteomes" id="UP000538507"/>
    </source>
</evidence>
<protein>
    <submittedName>
        <fullName evidence="1">Uncharacterized protein</fullName>
    </submittedName>
</protein>
<gene>
    <name evidence="1" type="ORF">GGE16_004314</name>
</gene>
<sequence>MVIDLLEQTRLGIPILQHEWPLPIKASHSGRFVDLVPLSGDHADDLWPSVAEAPDSFTYLRYGPFDDLNRLRILLDDLSTRRDQPFWAVIPKQGSTQGWLSASNFDERGQQINKLKMPG</sequence>
<dbReference type="Gene3D" id="3.40.630.30">
    <property type="match status" value="1"/>
</dbReference>
<evidence type="ECO:0000313" key="1">
    <source>
        <dbReference type="EMBL" id="MBB4292238.1"/>
    </source>
</evidence>
<name>A0AAE2MMI0_RHILE</name>
<dbReference type="Proteomes" id="UP000538507">
    <property type="component" value="Unassembled WGS sequence"/>
</dbReference>
<dbReference type="AlphaFoldDB" id="A0AAE2MMI0"/>
<comment type="caution">
    <text evidence="1">The sequence shown here is derived from an EMBL/GenBank/DDBJ whole genome shotgun (WGS) entry which is preliminary data.</text>
</comment>
<accession>A0AAE2MMI0</accession>
<dbReference type="RefSeq" id="WP_183608962.1">
    <property type="nucleotide sequence ID" value="NZ_JACHAZ010000004.1"/>
</dbReference>